<proteinExistence type="predicted"/>
<dbReference type="PANTHER" id="PTHR30146">
    <property type="entry name" value="LACI-RELATED TRANSCRIPTIONAL REPRESSOR"/>
    <property type="match status" value="1"/>
</dbReference>
<evidence type="ECO:0000313" key="6">
    <source>
        <dbReference type="EMBL" id="TDL34013.1"/>
    </source>
</evidence>
<dbReference type="Proteomes" id="UP000294621">
    <property type="component" value="Unassembled WGS sequence"/>
</dbReference>
<keyword evidence="1" id="KW-0805">Transcription regulation</keyword>
<comment type="caution">
    <text evidence="6">The sequence shown here is derived from an EMBL/GenBank/DDBJ whole genome shotgun (WGS) entry which is preliminary data.</text>
</comment>
<dbReference type="EMBL" id="SMZQ01000009">
    <property type="protein sequence ID" value="TDL34013.1"/>
    <property type="molecule type" value="Genomic_DNA"/>
</dbReference>
<evidence type="ECO:0000256" key="4">
    <source>
        <dbReference type="SAM" id="MobiDB-lite"/>
    </source>
</evidence>
<protein>
    <submittedName>
        <fullName evidence="6">LacI family transcriptional regulator</fullName>
    </submittedName>
</protein>
<accession>A0A4R5XR12</accession>
<dbReference type="CDD" id="cd01392">
    <property type="entry name" value="HTH_LacI"/>
    <property type="match status" value="1"/>
</dbReference>
<dbReference type="Pfam" id="PF00356">
    <property type="entry name" value="LacI"/>
    <property type="match status" value="1"/>
</dbReference>
<dbReference type="InterPro" id="IPR010982">
    <property type="entry name" value="Lambda_DNA-bd_dom_sf"/>
</dbReference>
<dbReference type="InterPro" id="IPR000843">
    <property type="entry name" value="HTH_LacI"/>
</dbReference>
<dbReference type="SMART" id="SM00354">
    <property type="entry name" value="HTH_LACI"/>
    <property type="match status" value="1"/>
</dbReference>
<feature type="compositionally biased region" description="Basic and acidic residues" evidence="4">
    <location>
        <begin position="1"/>
        <end position="13"/>
    </location>
</feature>
<evidence type="ECO:0000256" key="2">
    <source>
        <dbReference type="ARBA" id="ARBA00023125"/>
    </source>
</evidence>
<dbReference type="Pfam" id="PF13377">
    <property type="entry name" value="Peripla_BP_3"/>
    <property type="match status" value="1"/>
</dbReference>
<gene>
    <name evidence="6" type="ORF">E2R57_16005</name>
</gene>
<sequence>MRRTVKDEQEGRRRATSTDVARESGVSRATVSYVLNDTPNKHISPATRELVIRTARRLGHVPNPQARALKTGNSNIVLCLVPALTLGFVFDHALDALTRELARRGYVLLVHRISERVDSRAVRDIWKYLTPTLVVTIGGLPPAETAVLEKHAPAPVVSDYGIVEHGRIGQLQADYLIDRGHRRIGFVMPSDPALHAYAMDRAAGVTRACEKASLVPPVVAIVEESLKSYGNCLGVFERAGVTAACGHNDDVALMLLEALRDRRQSAPGDLAVIGADDIPLAERELTTVALNAEVCAASITNKVLAALGADNDLAPQGQLLSLIRRTSA</sequence>
<dbReference type="OrthoDB" id="3288692at2"/>
<dbReference type="Gene3D" id="1.10.260.40">
    <property type="entry name" value="lambda repressor-like DNA-binding domains"/>
    <property type="match status" value="1"/>
</dbReference>
<name>A0A4R5XR12_9MICC</name>
<keyword evidence="3" id="KW-0804">Transcription</keyword>
<dbReference type="Gene3D" id="3.40.50.2300">
    <property type="match status" value="2"/>
</dbReference>
<evidence type="ECO:0000256" key="3">
    <source>
        <dbReference type="ARBA" id="ARBA00023163"/>
    </source>
</evidence>
<dbReference type="PROSITE" id="PS50932">
    <property type="entry name" value="HTH_LACI_2"/>
    <property type="match status" value="1"/>
</dbReference>
<organism evidence="6 7">
    <name type="scientific">Arthrobacter nitrophenolicus</name>
    <dbReference type="NCBI Taxonomy" id="683150"/>
    <lineage>
        <taxon>Bacteria</taxon>
        <taxon>Bacillati</taxon>
        <taxon>Actinomycetota</taxon>
        <taxon>Actinomycetes</taxon>
        <taxon>Micrococcales</taxon>
        <taxon>Micrococcaceae</taxon>
        <taxon>Arthrobacter</taxon>
    </lineage>
</organism>
<dbReference type="SUPFAM" id="SSF47413">
    <property type="entry name" value="lambda repressor-like DNA-binding domains"/>
    <property type="match status" value="1"/>
</dbReference>
<dbReference type="InterPro" id="IPR046335">
    <property type="entry name" value="LacI/GalR-like_sensor"/>
</dbReference>
<evidence type="ECO:0000256" key="1">
    <source>
        <dbReference type="ARBA" id="ARBA00023015"/>
    </source>
</evidence>
<feature type="domain" description="HTH lacI-type" evidence="5">
    <location>
        <begin position="15"/>
        <end position="71"/>
    </location>
</feature>
<dbReference type="GO" id="GO:0003700">
    <property type="term" value="F:DNA-binding transcription factor activity"/>
    <property type="evidence" value="ECO:0007669"/>
    <property type="project" value="TreeGrafter"/>
</dbReference>
<evidence type="ECO:0000259" key="5">
    <source>
        <dbReference type="PROSITE" id="PS50932"/>
    </source>
</evidence>
<dbReference type="SUPFAM" id="SSF53822">
    <property type="entry name" value="Periplasmic binding protein-like I"/>
    <property type="match status" value="1"/>
</dbReference>
<evidence type="ECO:0000313" key="7">
    <source>
        <dbReference type="Proteomes" id="UP000294621"/>
    </source>
</evidence>
<dbReference type="GO" id="GO:0000976">
    <property type="term" value="F:transcription cis-regulatory region binding"/>
    <property type="evidence" value="ECO:0007669"/>
    <property type="project" value="TreeGrafter"/>
</dbReference>
<reference evidence="6 7" key="1">
    <citation type="submission" date="2019-03" db="EMBL/GenBank/DDBJ databases">
        <title>Genome Sequencing and Assembly of Various Microbes Isolated from Partially Reclaimed Soil and Acid Mine Drainage (AMD) Site.</title>
        <authorList>
            <person name="Steinbock B."/>
            <person name="Bechtold R."/>
            <person name="Sevigny J.L."/>
            <person name="Thomas D."/>
            <person name="Cuthill L.R."/>
            <person name="Aveiro Johannsen E.J."/>
            <person name="Thomas K."/>
            <person name="Ghosh A."/>
        </authorList>
    </citation>
    <scope>NUCLEOTIDE SEQUENCE [LARGE SCALE GENOMIC DNA]</scope>
    <source>
        <strain evidence="6 7">S-A1</strain>
    </source>
</reference>
<dbReference type="InterPro" id="IPR028082">
    <property type="entry name" value="Peripla_BP_I"/>
</dbReference>
<dbReference type="PANTHER" id="PTHR30146:SF153">
    <property type="entry name" value="LACTOSE OPERON REPRESSOR"/>
    <property type="match status" value="1"/>
</dbReference>
<dbReference type="AlphaFoldDB" id="A0A4R5XR12"/>
<keyword evidence="2" id="KW-0238">DNA-binding</keyword>
<feature type="region of interest" description="Disordered" evidence="4">
    <location>
        <begin position="1"/>
        <end position="22"/>
    </location>
</feature>